<dbReference type="GO" id="GO:0005524">
    <property type="term" value="F:ATP binding"/>
    <property type="evidence" value="ECO:0007669"/>
    <property type="project" value="InterPro"/>
</dbReference>
<evidence type="ECO:0000313" key="1">
    <source>
        <dbReference type="EMBL" id="KKT86652.1"/>
    </source>
</evidence>
<feature type="non-terminal residue" evidence="1">
    <location>
        <position position="1"/>
    </location>
</feature>
<dbReference type="Proteomes" id="UP000034797">
    <property type="component" value="Unassembled WGS sequence"/>
</dbReference>
<dbReference type="InterPro" id="IPR050220">
    <property type="entry name" value="Type_II_DNA_Topoisomerases"/>
</dbReference>
<organism evidence="1 2">
    <name type="scientific">Candidatus Collierbacteria bacterium GW2011_GWA2_44_99</name>
    <dbReference type="NCBI Taxonomy" id="1618380"/>
    <lineage>
        <taxon>Bacteria</taxon>
        <taxon>Candidatus Collieribacteriota</taxon>
    </lineage>
</organism>
<comment type="caution">
    <text evidence="1">The sequence shown here is derived from an EMBL/GenBank/DDBJ whole genome shotgun (WGS) entry which is preliminary data.</text>
</comment>
<protein>
    <submittedName>
        <fullName evidence="1">Gyrase subunit A protein</fullName>
    </submittedName>
</protein>
<name>A0A0G1N0T6_9BACT</name>
<accession>A0A0G1N0T6</accession>
<dbReference type="GO" id="GO:0006265">
    <property type="term" value="P:DNA topological change"/>
    <property type="evidence" value="ECO:0007669"/>
    <property type="project" value="InterPro"/>
</dbReference>
<dbReference type="Gene3D" id="2.120.10.90">
    <property type="entry name" value="DNA gyrase/topoisomerase IV, subunit A, C-terminal"/>
    <property type="match status" value="1"/>
</dbReference>
<dbReference type="InterPro" id="IPR006691">
    <property type="entry name" value="GyrA/parC_rep"/>
</dbReference>
<sequence length="215" mass="23697">FLFFTTKTGVVKRTAMSKYENIKSNGLIAIKLNFGDSLVWVNKTSGNDHISLVSRDGKSIRFKEADVRPTDRDTMGVRGILLKGEDFIISMESFPPEGPVSIDKRVKFFRDYLIVTEHGMGKRTPLEEYPVQNRSGQGLKVSETTDKTGKVAGALLVDQTSEMLLITTSQGQAIKLPVKNIPRLGRATQGVILMRFAKEGDSVAAVTVISDSDEE</sequence>
<dbReference type="InterPro" id="IPR035516">
    <property type="entry name" value="Gyrase/topoIV_suA_C"/>
</dbReference>
<proteinExistence type="predicted"/>
<dbReference type="SUPFAM" id="SSF101904">
    <property type="entry name" value="GyrA/ParC C-terminal domain-like"/>
    <property type="match status" value="1"/>
</dbReference>
<dbReference type="GO" id="GO:0009330">
    <property type="term" value="C:DNA topoisomerase type II (double strand cut, ATP-hydrolyzing) complex"/>
    <property type="evidence" value="ECO:0007669"/>
    <property type="project" value="TreeGrafter"/>
</dbReference>
<dbReference type="AlphaFoldDB" id="A0A0G1N0T6"/>
<evidence type="ECO:0000313" key="2">
    <source>
        <dbReference type="Proteomes" id="UP000034797"/>
    </source>
</evidence>
<dbReference type="GO" id="GO:0005737">
    <property type="term" value="C:cytoplasm"/>
    <property type="evidence" value="ECO:0007669"/>
    <property type="project" value="TreeGrafter"/>
</dbReference>
<dbReference type="Pfam" id="PF03989">
    <property type="entry name" value="DNA_gyraseA_C"/>
    <property type="match status" value="4"/>
</dbReference>
<reference evidence="1 2" key="1">
    <citation type="journal article" date="2015" name="Nature">
        <title>rRNA introns, odd ribosomes, and small enigmatic genomes across a large radiation of phyla.</title>
        <authorList>
            <person name="Brown C.T."/>
            <person name="Hug L.A."/>
            <person name="Thomas B.C."/>
            <person name="Sharon I."/>
            <person name="Castelle C.J."/>
            <person name="Singh A."/>
            <person name="Wilkins M.J."/>
            <person name="Williams K.H."/>
            <person name="Banfield J.F."/>
        </authorList>
    </citation>
    <scope>NUCLEOTIDE SEQUENCE [LARGE SCALE GENOMIC DNA]</scope>
</reference>
<dbReference type="GO" id="GO:0003918">
    <property type="term" value="F:DNA topoisomerase type II (double strand cut, ATP-hydrolyzing) activity"/>
    <property type="evidence" value="ECO:0007669"/>
    <property type="project" value="TreeGrafter"/>
</dbReference>
<dbReference type="EMBL" id="LCJW01000005">
    <property type="protein sequence ID" value="KKT86652.1"/>
    <property type="molecule type" value="Genomic_DNA"/>
</dbReference>
<dbReference type="GO" id="GO:0003677">
    <property type="term" value="F:DNA binding"/>
    <property type="evidence" value="ECO:0007669"/>
    <property type="project" value="InterPro"/>
</dbReference>
<dbReference type="PATRIC" id="fig|1618380.3.peg.73"/>
<gene>
    <name evidence="1" type="ORF">UW84_C0005G0001</name>
</gene>
<dbReference type="PANTHER" id="PTHR43493">
    <property type="entry name" value="DNA GYRASE/TOPOISOMERASE SUBUNIT A"/>
    <property type="match status" value="1"/>
</dbReference>
<dbReference type="PANTHER" id="PTHR43493:SF5">
    <property type="entry name" value="DNA GYRASE SUBUNIT A, CHLOROPLASTIC_MITOCHONDRIAL"/>
    <property type="match status" value="1"/>
</dbReference>